<dbReference type="EMBL" id="LSRC01000014">
    <property type="protein sequence ID" value="KXI18376.1"/>
    <property type="molecule type" value="Genomic_DNA"/>
</dbReference>
<dbReference type="RefSeq" id="WP_075523302.1">
    <property type="nucleotide sequence ID" value="NZ_JASOGJ010000009.1"/>
</dbReference>
<dbReference type="Pfam" id="PF20292">
    <property type="entry name" value="MC7"/>
    <property type="match status" value="1"/>
</dbReference>
<reference evidence="1 3" key="1">
    <citation type="submission" date="2016-02" db="EMBL/GenBank/DDBJ databases">
        <authorList>
            <person name="Wen L."/>
            <person name="He K."/>
            <person name="Yang H."/>
        </authorList>
    </citation>
    <scope>NUCLEOTIDE SEQUENCE [LARGE SCALE GENOMIC DNA]</scope>
    <source>
        <strain evidence="1 3">CMW7778B</strain>
    </source>
</reference>
<evidence type="ECO:0000313" key="1">
    <source>
        <dbReference type="EMBL" id="KXI18376.1"/>
    </source>
</evidence>
<dbReference type="Proteomes" id="UP000070505">
    <property type="component" value="Unassembled WGS sequence"/>
</dbReference>
<gene>
    <name evidence="1" type="ORF">HMPREF3230_00394</name>
    <name evidence="2" type="ORF">QP177_05840</name>
</gene>
<sequence>MQLPNKLYPYEKSTLATLPVVLKIIKSGKTNVKDIFQSTLNYLDEPTDFLSVMDCLYALNAIDMTDEGEVKLCL</sequence>
<proteinExistence type="predicted"/>
<evidence type="ECO:0000313" key="3">
    <source>
        <dbReference type="Proteomes" id="UP000070505"/>
    </source>
</evidence>
<evidence type="ECO:0000313" key="4">
    <source>
        <dbReference type="Proteomes" id="UP001240561"/>
    </source>
</evidence>
<evidence type="ECO:0000313" key="2">
    <source>
        <dbReference type="EMBL" id="MDK6696081.1"/>
    </source>
</evidence>
<dbReference type="EMBL" id="JASOGJ010000009">
    <property type="protein sequence ID" value="MDK6696081.1"/>
    <property type="molecule type" value="Genomic_DNA"/>
</dbReference>
<dbReference type="AlphaFoldDB" id="A0A135Z9R2"/>
<reference evidence="2 4" key="2">
    <citation type="submission" date="2023-05" db="EMBL/GenBank/DDBJ databases">
        <title>Cataloging the Phylogenetic Diversity of Human Bladder Bacteria.</title>
        <authorList>
            <person name="Du J."/>
        </authorList>
    </citation>
    <scope>NUCLEOTIDE SEQUENCE [LARGE SCALE GENOMIC DNA]</scope>
    <source>
        <strain evidence="2 4">UMB9230</strain>
    </source>
</reference>
<dbReference type="Proteomes" id="UP001240561">
    <property type="component" value="Unassembled WGS sequence"/>
</dbReference>
<accession>A0A135Z9R2</accession>
<name>A0A135Z9R2_GARVA</name>
<dbReference type="InterPro" id="IPR046900">
    <property type="entry name" value="ABC-3C_MC7"/>
</dbReference>
<comment type="caution">
    <text evidence="1">The sequence shown here is derived from an EMBL/GenBank/DDBJ whole genome shotgun (WGS) entry which is preliminary data.</text>
</comment>
<protein>
    <submittedName>
        <fullName evidence="1">Uncharacterized protein</fullName>
    </submittedName>
</protein>
<organism evidence="1 3">
    <name type="scientific">Gardnerella vaginalis</name>
    <dbReference type="NCBI Taxonomy" id="2702"/>
    <lineage>
        <taxon>Bacteria</taxon>
        <taxon>Bacillati</taxon>
        <taxon>Actinomycetota</taxon>
        <taxon>Actinomycetes</taxon>
        <taxon>Bifidobacteriales</taxon>
        <taxon>Bifidobacteriaceae</taxon>
        <taxon>Gardnerella</taxon>
    </lineage>
</organism>
<dbReference type="PATRIC" id="fig|2702.101.peg.380"/>